<feature type="binding site" evidence="10">
    <location>
        <begin position="237"/>
        <end position="245"/>
    </location>
    <ligand>
        <name>ATP</name>
        <dbReference type="ChEBI" id="CHEBI:30616"/>
    </ligand>
</feature>
<evidence type="ECO:0000256" key="10">
    <source>
        <dbReference type="HAMAP-Rule" id="MF_00453"/>
    </source>
</evidence>
<reference evidence="12" key="2">
    <citation type="submission" date="2011-03" db="EMBL/GenBank/DDBJ databases">
        <title>The complete genome of Desulfobacca acetoxidans DSM 11109.</title>
        <authorList>
            <consortium name="US DOE Joint Genome Institute (JGI-PGF)"/>
            <person name="Lucas S."/>
            <person name="Copeland A."/>
            <person name="Lapidus A."/>
            <person name="Bruce D."/>
            <person name="Goodwin L."/>
            <person name="Pitluck S."/>
            <person name="Peters L."/>
            <person name="Kyrpides N."/>
            <person name="Mavromatis K."/>
            <person name="Ivanova N."/>
            <person name="Ovchinnikova G."/>
            <person name="Teshima H."/>
            <person name="Detter J.C."/>
            <person name="Han C."/>
            <person name="Land M."/>
            <person name="Hauser L."/>
            <person name="Markowitz V."/>
            <person name="Cheng J.-F."/>
            <person name="Hugenholtz P."/>
            <person name="Woyke T."/>
            <person name="Wu D."/>
            <person name="Spring S."/>
            <person name="Schueler E."/>
            <person name="Brambilla E."/>
            <person name="Klenk H.-P."/>
            <person name="Eisen J.A."/>
        </authorList>
    </citation>
    <scope>NUCLEOTIDE SEQUENCE [LARGE SCALE GENOMIC DNA]</scope>
    <source>
        <strain evidence="12">ATCC 700848 / DSM 11109 / ASRB2</strain>
    </source>
</reference>
<comment type="function">
    <text evidence="10">Involved in the gluconeogenesis. Catalyzes the conversion of oxaloacetate (OAA) to phosphoenolpyruvate (PEP) through direct phosphoryl transfer between the nucleoside triphosphate and OAA.</text>
</comment>
<feature type="binding site" evidence="10">
    <location>
        <position position="202"/>
    </location>
    <ligand>
        <name>Mn(2+)</name>
        <dbReference type="ChEBI" id="CHEBI:29035"/>
    </ligand>
</feature>
<keyword evidence="4 10" id="KW-0312">Gluconeogenesis</keyword>
<gene>
    <name evidence="10" type="primary">pckA</name>
    <name evidence="11" type="ordered locus">Desac_1987</name>
</gene>
<evidence type="ECO:0000256" key="9">
    <source>
        <dbReference type="ARBA" id="ARBA00047371"/>
    </source>
</evidence>
<dbReference type="NCBIfam" id="NF006820">
    <property type="entry name" value="PRK09344.1-2"/>
    <property type="match status" value="1"/>
</dbReference>
<dbReference type="PIRSF" id="PIRSF006294">
    <property type="entry name" value="PEP_crbxkin"/>
    <property type="match status" value="1"/>
</dbReference>
<keyword evidence="11" id="KW-0808">Transferase</keyword>
<dbReference type="GO" id="GO:0016301">
    <property type="term" value="F:kinase activity"/>
    <property type="evidence" value="ECO:0007669"/>
    <property type="project" value="UniProtKB-KW"/>
</dbReference>
<dbReference type="PANTHER" id="PTHR30031:SF0">
    <property type="entry name" value="PHOSPHOENOLPYRUVATE CARBOXYKINASE (ATP)"/>
    <property type="match status" value="1"/>
</dbReference>
<evidence type="ECO:0000256" key="2">
    <source>
        <dbReference type="ARBA" id="ARBA00006052"/>
    </source>
</evidence>
<keyword evidence="5 10" id="KW-0547">Nucleotide-binding</keyword>
<keyword evidence="11" id="KW-0418">Kinase</keyword>
<dbReference type="UniPathway" id="UPA00138"/>
<organism evidence="11 12">
    <name type="scientific">Desulfobacca acetoxidans (strain ATCC 700848 / DSM 11109 / ASRB2)</name>
    <dbReference type="NCBI Taxonomy" id="880072"/>
    <lineage>
        <taxon>Bacteria</taxon>
        <taxon>Pseudomonadati</taxon>
        <taxon>Thermodesulfobacteriota</taxon>
        <taxon>Desulfobaccia</taxon>
        <taxon>Desulfobaccales</taxon>
        <taxon>Desulfobaccaceae</taxon>
        <taxon>Desulfobacca</taxon>
    </lineage>
</organism>
<dbReference type="Pfam" id="PF01293">
    <property type="entry name" value="PEPCK_ATP"/>
    <property type="match status" value="1"/>
</dbReference>
<dbReference type="NCBIfam" id="NF006821">
    <property type="entry name" value="PRK09344.1-3"/>
    <property type="match status" value="1"/>
</dbReference>
<dbReference type="HAMAP" id="MF_00453">
    <property type="entry name" value="PEPCK_ATP"/>
    <property type="match status" value="1"/>
</dbReference>
<feature type="binding site" evidence="10">
    <location>
        <position position="449"/>
    </location>
    <ligand>
        <name>ATP</name>
        <dbReference type="ChEBI" id="CHEBI:30616"/>
    </ligand>
</feature>
<keyword evidence="6 10" id="KW-0210">Decarboxylase</keyword>
<dbReference type="KEGG" id="dao:Desac_1987"/>
<dbReference type="GO" id="GO:0006094">
    <property type="term" value="P:gluconeogenesis"/>
    <property type="evidence" value="ECO:0007669"/>
    <property type="project" value="UniProtKB-UniRule"/>
</dbReference>
<evidence type="ECO:0000256" key="6">
    <source>
        <dbReference type="ARBA" id="ARBA00022793"/>
    </source>
</evidence>
<dbReference type="NCBIfam" id="NF006822">
    <property type="entry name" value="PRK09344.1-4"/>
    <property type="match status" value="1"/>
</dbReference>
<dbReference type="Gene3D" id="3.40.449.10">
    <property type="entry name" value="Phosphoenolpyruvate Carboxykinase, domain 1"/>
    <property type="match status" value="1"/>
</dbReference>
<evidence type="ECO:0000256" key="3">
    <source>
        <dbReference type="ARBA" id="ARBA00012363"/>
    </source>
</evidence>
<dbReference type="OrthoDB" id="9806325at2"/>
<dbReference type="EMBL" id="CP002629">
    <property type="protein sequence ID" value="AEB09818.1"/>
    <property type="molecule type" value="Genomic_DNA"/>
</dbReference>
<protein>
    <recommendedName>
        <fullName evidence="3 10">Phosphoenolpyruvate carboxykinase (ATP)</fullName>
        <shortName evidence="10">PCK</shortName>
        <shortName evidence="10">PEP carboxykinase</shortName>
        <shortName evidence="10">PEPCK</shortName>
        <ecNumber evidence="3 10">4.1.1.49</ecNumber>
    </recommendedName>
</protein>
<dbReference type="Gene3D" id="2.170.8.10">
    <property type="entry name" value="Phosphoenolpyruvate Carboxykinase, domain 2"/>
    <property type="match status" value="1"/>
</dbReference>
<comment type="subcellular location">
    <subcellularLocation>
        <location evidence="10">Cytoplasm</location>
    </subcellularLocation>
</comment>
<sequence length="533" mass="58955">MDIQNPLVSHYGLDNHGIKNVNFVYWNLASPLLYEEIIRRREGRLAHLGPLVVRTGEHTGRAPNDKFIVREASSEDKIWWGQVNKSMSPEQFSALHHRLLAYLQGKDLFVQDCFAGADRRYRVPIRVITEMAWQCLFARNMFKQGTPEELLNHVPEFTMICAPHFHAVPEVDGTRSDVFIVIHFGKKLVLVGGTQYAGEIKKSIFTVINYLLPQQKILSMHCSANVGAKGDAAIFFGLSGTGKTTLSADPSRTLVGDDEHGWSKDGIFNIEGGCYAKVIRLSPTAEPDIYQTTRRFGTILENVGFDNNTARIDLNDDSLTENTRASYPISHISNATREGVCGHPRNIIMLTCDAFGVLPPVAKLTPKQAVYHFLSGYTAKVAGTEKGINEPTATFSTCFGAPFMVLSPTVYADLLQDRIHHHKVSVWLINTGWSGGPYGVGKRMEIAYTRAIIHAALGGVLDQIPTIAEPFFGLPIPTTCPGVPEEVLNPRRTWADQAAYDAQARKLAGMFIDNFTMFDALVAPEIKQAGPSL</sequence>
<evidence type="ECO:0000256" key="1">
    <source>
        <dbReference type="ARBA" id="ARBA00004742"/>
    </source>
</evidence>
<dbReference type="Gene3D" id="3.90.228.20">
    <property type="match status" value="1"/>
</dbReference>
<evidence type="ECO:0000256" key="4">
    <source>
        <dbReference type="ARBA" id="ARBA00022432"/>
    </source>
</evidence>
<feature type="binding site" evidence="10">
    <location>
        <position position="258"/>
    </location>
    <ligand>
        <name>Mn(2+)</name>
        <dbReference type="ChEBI" id="CHEBI:29035"/>
    </ligand>
</feature>
<name>F2ND94_DESAR</name>
<comment type="cofactor">
    <cofactor evidence="10">
        <name>Mn(2+)</name>
        <dbReference type="ChEBI" id="CHEBI:29035"/>
    </cofactor>
    <text evidence="10">Binds 1 Mn(2+) ion per subunit.</text>
</comment>
<dbReference type="GO" id="GO:0004612">
    <property type="term" value="F:phosphoenolpyruvate carboxykinase (ATP) activity"/>
    <property type="evidence" value="ECO:0007669"/>
    <property type="project" value="UniProtKB-UniRule"/>
</dbReference>
<evidence type="ECO:0000256" key="5">
    <source>
        <dbReference type="ARBA" id="ARBA00022741"/>
    </source>
</evidence>
<keyword evidence="8 10" id="KW-0456">Lyase</keyword>
<dbReference type="AlphaFoldDB" id="F2ND94"/>
<dbReference type="SUPFAM" id="SSF53795">
    <property type="entry name" value="PEP carboxykinase-like"/>
    <property type="match status" value="1"/>
</dbReference>
<feature type="binding site" evidence="10">
    <location>
        <position position="221"/>
    </location>
    <ligand>
        <name>ATP</name>
        <dbReference type="ChEBI" id="CHEBI:30616"/>
    </ligand>
</feature>
<keyword evidence="7 10" id="KW-0067">ATP-binding</keyword>
<evidence type="ECO:0000256" key="8">
    <source>
        <dbReference type="ARBA" id="ARBA00023239"/>
    </source>
</evidence>
<dbReference type="Proteomes" id="UP000000483">
    <property type="component" value="Chromosome"/>
</dbReference>
<keyword evidence="10" id="KW-0479">Metal-binding</keyword>
<evidence type="ECO:0000313" key="12">
    <source>
        <dbReference type="Proteomes" id="UP000000483"/>
    </source>
</evidence>
<keyword evidence="10" id="KW-0464">Manganese</keyword>
<comment type="catalytic activity">
    <reaction evidence="9 10">
        <text>oxaloacetate + ATP = phosphoenolpyruvate + ADP + CO2</text>
        <dbReference type="Rhea" id="RHEA:18617"/>
        <dbReference type="ChEBI" id="CHEBI:16452"/>
        <dbReference type="ChEBI" id="CHEBI:16526"/>
        <dbReference type="ChEBI" id="CHEBI:30616"/>
        <dbReference type="ChEBI" id="CHEBI:58702"/>
        <dbReference type="ChEBI" id="CHEBI:456216"/>
        <dbReference type="EC" id="4.1.1.49"/>
    </reaction>
</comment>
<dbReference type="GO" id="GO:0005829">
    <property type="term" value="C:cytosol"/>
    <property type="evidence" value="ECO:0007669"/>
    <property type="project" value="TreeGrafter"/>
</dbReference>
<dbReference type="InterPro" id="IPR008210">
    <property type="entry name" value="PEP_carboxykinase_N"/>
</dbReference>
<comment type="caution">
    <text evidence="10">Lacks conserved residue(s) required for the propagation of feature annotation.</text>
</comment>
<keyword evidence="10" id="KW-0963">Cytoplasm</keyword>
<feature type="binding site" evidence="10">
    <location>
        <position position="286"/>
    </location>
    <ligand>
        <name>ATP</name>
        <dbReference type="ChEBI" id="CHEBI:30616"/>
    </ligand>
</feature>
<reference evidence="11 12" key="1">
    <citation type="journal article" date="2011" name="Stand. Genomic Sci.">
        <title>Complete genome sequence of the acetate-degrading sulfate reducer Desulfobacca acetoxidans type strain (ASRB2).</title>
        <authorList>
            <person name="Goker M."/>
            <person name="Teshima H."/>
            <person name="Lapidus A."/>
            <person name="Nolan M."/>
            <person name="Lucas S."/>
            <person name="Hammon N."/>
            <person name="Deshpande S."/>
            <person name="Cheng J.F."/>
            <person name="Tapia R."/>
            <person name="Han C."/>
            <person name="Goodwin L."/>
            <person name="Pitluck S."/>
            <person name="Huntemann M."/>
            <person name="Liolios K."/>
            <person name="Ivanova N."/>
            <person name="Pagani I."/>
            <person name="Mavromatis K."/>
            <person name="Ovchinikova G."/>
            <person name="Pati A."/>
            <person name="Chen A."/>
            <person name="Palaniappan K."/>
            <person name="Land M."/>
            <person name="Hauser L."/>
            <person name="Brambilla E.M."/>
            <person name="Rohde M."/>
            <person name="Spring S."/>
            <person name="Detter J.C."/>
            <person name="Woyke T."/>
            <person name="Bristow J."/>
            <person name="Eisen J.A."/>
            <person name="Markowitz V."/>
            <person name="Hugenholtz P."/>
            <person name="Kyrpides N.C."/>
            <person name="Klenk H.P."/>
        </authorList>
    </citation>
    <scope>NUCLEOTIDE SEQUENCE [LARGE SCALE GENOMIC DNA]</scope>
    <source>
        <strain evidence="12">ATCC 700848 / DSM 11109 / ASRB2</strain>
    </source>
</reference>
<dbReference type="HOGENOM" id="CLU_018247_0_1_7"/>
<feature type="binding site" evidence="10">
    <location>
        <position position="324"/>
    </location>
    <ligand>
        <name>ATP</name>
        <dbReference type="ChEBI" id="CHEBI:30616"/>
    </ligand>
</feature>
<dbReference type="SUPFAM" id="SSF68923">
    <property type="entry name" value="PEP carboxykinase N-terminal domain"/>
    <property type="match status" value="1"/>
</dbReference>
<feature type="binding site" evidence="10">
    <location>
        <position position="324"/>
    </location>
    <ligand>
        <name>substrate</name>
    </ligand>
</feature>
<feature type="binding site" evidence="10">
    <location>
        <position position="221"/>
    </location>
    <ligand>
        <name>Mn(2+)</name>
        <dbReference type="ChEBI" id="CHEBI:29035"/>
    </ligand>
</feature>
<dbReference type="STRING" id="880072.Desac_1987"/>
<dbReference type="CDD" id="cd00484">
    <property type="entry name" value="PEPCK_ATP"/>
    <property type="match status" value="1"/>
</dbReference>
<comment type="pathway">
    <text evidence="1 10">Carbohydrate biosynthesis; gluconeogenesis.</text>
</comment>
<proteinExistence type="inferred from homology"/>
<evidence type="ECO:0000256" key="7">
    <source>
        <dbReference type="ARBA" id="ARBA00022840"/>
    </source>
</evidence>
<dbReference type="InterPro" id="IPR001272">
    <property type="entry name" value="PEP_carboxykinase_ATP"/>
</dbReference>
<keyword evidence="12" id="KW-1185">Reference proteome</keyword>
<dbReference type="PANTHER" id="PTHR30031">
    <property type="entry name" value="PHOSPHOENOLPYRUVATE CARBOXYKINASE ATP"/>
    <property type="match status" value="1"/>
</dbReference>
<dbReference type="RefSeq" id="WP_013706927.1">
    <property type="nucleotide sequence ID" value="NC_015388.1"/>
</dbReference>
<evidence type="ECO:0000313" key="11">
    <source>
        <dbReference type="EMBL" id="AEB09818.1"/>
    </source>
</evidence>
<feature type="binding site" evidence="10">
    <location>
        <position position="202"/>
    </location>
    <ligand>
        <name>substrate</name>
    </ligand>
</feature>
<comment type="similarity">
    <text evidence="2 10">Belongs to the phosphoenolpyruvate carboxykinase (ATP) family.</text>
</comment>
<dbReference type="InterPro" id="IPR013035">
    <property type="entry name" value="PEP_carboxykinase_C"/>
</dbReference>
<accession>F2ND94</accession>
<dbReference type="GO" id="GO:0046872">
    <property type="term" value="F:metal ion binding"/>
    <property type="evidence" value="ECO:0007669"/>
    <property type="project" value="UniProtKB-KW"/>
</dbReference>
<dbReference type="EC" id="4.1.1.49" evidence="3 10"/>
<dbReference type="eggNOG" id="COG1866">
    <property type="taxonomic scope" value="Bacteria"/>
</dbReference>
<keyword evidence="11" id="KW-0670">Pyruvate</keyword>
<feature type="binding site" evidence="10">
    <location>
        <position position="196"/>
    </location>
    <ligand>
        <name>substrate</name>
    </ligand>
</feature>
<dbReference type="NCBIfam" id="TIGR00224">
    <property type="entry name" value="pckA"/>
    <property type="match status" value="1"/>
</dbReference>
<dbReference type="GO" id="GO:0005524">
    <property type="term" value="F:ATP binding"/>
    <property type="evidence" value="ECO:0007669"/>
    <property type="project" value="UniProtKB-UniRule"/>
</dbReference>
<feature type="binding site" evidence="10">
    <location>
        <position position="202"/>
    </location>
    <ligand>
        <name>ATP</name>
        <dbReference type="ChEBI" id="CHEBI:30616"/>
    </ligand>
</feature>
<feature type="binding site" evidence="10">
    <location>
        <position position="61"/>
    </location>
    <ligand>
        <name>substrate</name>
    </ligand>
</feature>